<dbReference type="RefSeq" id="WP_118400831.1">
    <property type="nucleotide sequence ID" value="NZ_CABJGD010000032.1"/>
</dbReference>
<evidence type="ECO:0000256" key="3">
    <source>
        <dbReference type="SAM" id="SignalP"/>
    </source>
</evidence>
<organism evidence="4 5">
    <name type="scientific">Phocaeicola coprophilus</name>
    <dbReference type="NCBI Taxonomy" id="387090"/>
    <lineage>
        <taxon>Bacteria</taxon>
        <taxon>Pseudomonadati</taxon>
        <taxon>Bacteroidota</taxon>
        <taxon>Bacteroidia</taxon>
        <taxon>Bacteroidales</taxon>
        <taxon>Bacteroidaceae</taxon>
        <taxon>Phocaeicola</taxon>
    </lineage>
</organism>
<evidence type="ECO:0008006" key="6">
    <source>
        <dbReference type="Google" id="ProtNLM"/>
    </source>
</evidence>
<comment type="caution">
    <text evidence="4">The sequence shown here is derived from an EMBL/GenBank/DDBJ whole genome shotgun (WGS) entry which is preliminary data.</text>
</comment>
<evidence type="ECO:0000313" key="4">
    <source>
        <dbReference type="EMBL" id="RHA73686.1"/>
    </source>
</evidence>
<feature type="region of interest" description="Disordered" evidence="2">
    <location>
        <begin position="633"/>
        <end position="655"/>
    </location>
</feature>
<dbReference type="Proteomes" id="UP000283855">
    <property type="component" value="Unassembled WGS sequence"/>
</dbReference>
<accession>A0A413SWP2</accession>
<evidence type="ECO:0000256" key="2">
    <source>
        <dbReference type="SAM" id="MobiDB-lite"/>
    </source>
</evidence>
<feature type="chain" id="PRO_5019403447" description="Cell surface protein" evidence="3">
    <location>
        <begin position="25"/>
        <end position="655"/>
    </location>
</feature>
<reference evidence="4 5" key="1">
    <citation type="submission" date="2018-08" db="EMBL/GenBank/DDBJ databases">
        <title>A genome reference for cultivated species of the human gut microbiota.</title>
        <authorList>
            <person name="Zou Y."/>
            <person name="Xue W."/>
            <person name="Luo G."/>
        </authorList>
    </citation>
    <scope>NUCLEOTIDE SEQUENCE [LARGE SCALE GENOMIC DNA]</scope>
    <source>
        <strain evidence="4 5">AM42-38</strain>
    </source>
</reference>
<evidence type="ECO:0000313" key="5">
    <source>
        <dbReference type="Proteomes" id="UP000283855"/>
    </source>
</evidence>
<keyword evidence="3" id="KW-0732">Signal</keyword>
<dbReference type="EMBL" id="QSFT01000032">
    <property type="protein sequence ID" value="RHA73686.1"/>
    <property type="molecule type" value="Genomic_DNA"/>
</dbReference>
<feature type="signal peptide" evidence="3">
    <location>
        <begin position="1"/>
        <end position="24"/>
    </location>
</feature>
<proteinExistence type="predicted"/>
<dbReference type="PROSITE" id="PS51257">
    <property type="entry name" value="PROKAR_LIPOPROTEIN"/>
    <property type="match status" value="1"/>
</dbReference>
<gene>
    <name evidence="4" type="ORF">DW921_12380</name>
</gene>
<sequence>MKKKFIAVSVLICALALGSTTLTSCVDDNESASVTAIRDAKAKQLTSLANYQQAQADAEKIIAEAEAAIRNAEAQAKQIENESASVDLEIKKATLATDIEAAKAKAEANLMIQQAALAQAKAELLKVEDAVDLATKAKINNLIAAADAIMNGGTYTLYGTDINYDPNTGDPTWAYATEKTVTINPDESLIGTSGSQQVGLKYQLINKKADKVNAEYDLTDTKLKIAEFVRKEKINLAVNQALLAEYQKYSNTDKETAEKAANEAKAKLNGLQNTLDQAEAVEIAEAAKINAAYTAILATEVEKFLNANSDFDEGGTYAVVTREAVEAETVTVTHDDGTVEDATPNYAWTGTYRNIGTATNPDYIKDTRASAKEQIIVDEEALAAEVTKAARDLDVAQTNYDAAVKVQTEGLKDAALVKDAPGYQAWDFNNDSGLDLTTATYKDLKDATAAAQKAYDKEATQANRNALDRAEADEATYVAYFDVDDTALENAKEAKAAIDALNTLLTGDAFKAYTAAYEAYIAAHDANVASATATLKAQHNYDVQDDLATTLANVAAGYTDWAEEINTKEKAINNAEKNIANMTDNGTTTGGYTEASRQAYIDALDVEIARLEKEISIKQAQYDSYMSQVEALINGEETPEVPETPEEGGEETPAE</sequence>
<evidence type="ECO:0000256" key="1">
    <source>
        <dbReference type="SAM" id="Coils"/>
    </source>
</evidence>
<feature type="coiled-coil region" evidence="1">
    <location>
        <begin position="254"/>
        <end position="281"/>
    </location>
</feature>
<dbReference type="AlphaFoldDB" id="A0A413SWP2"/>
<feature type="coiled-coil region" evidence="1">
    <location>
        <begin position="558"/>
        <end position="628"/>
    </location>
</feature>
<protein>
    <recommendedName>
        <fullName evidence="6">Cell surface protein</fullName>
    </recommendedName>
</protein>
<feature type="compositionally biased region" description="Acidic residues" evidence="2">
    <location>
        <begin position="637"/>
        <end position="655"/>
    </location>
</feature>
<name>A0A413SWP2_9BACT</name>
<keyword evidence="1" id="KW-0175">Coiled coil</keyword>
<feature type="coiled-coil region" evidence="1">
    <location>
        <begin position="48"/>
        <end position="137"/>
    </location>
</feature>